<dbReference type="EMBL" id="MNBE01000664">
    <property type="protein sequence ID" value="OKO99166.1"/>
    <property type="molecule type" value="Genomic_DNA"/>
</dbReference>
<evidence type="ECO:0000256" key="4">
    <source>
        <dbReference type="ARBA" id="ARBA00023004"/>
    </source>
</evidence>
<keyword evidence="2 5" id="KW-0479">Metal-binding</keyword>
<evidence type="ECO:0000256" key="2">
    <source>
        <dbReference type="ARBA" id="ARBA00022723"/>
    </source>
</evidence>
<proteinExistence type="inferred from homology"/>
<sequence>MICFGYEARGDGTPDVCYYTVSPTGQFTEVVWLVAPVAAMIHDFAVTDNWWFHYKNSFPGHTANAYEDEKGHLVVDLGLSETNVFFWWPDGQGRSPEPSSIRSQLVQFTLDPQAVDLVLPEPKILHQGSSEFYRIDDRFATQPYRHCYFDLMDPELGTDFERIGHKIGGGHPLYNSLAHFDNVTGKTEIYYPGNTHLVQEPVFISRKDSTTEGDGYVMALINNYETMASELHLLDSRDFTRAQAKILLPVRLLHGLHGKWVDGRDIEPSTE</sequence>
<dbReference type="InterPro" id="IPR004294">
    <property type="entry name" value="Carotenoid_Oase"/>
</dbReference>
<dbReference type="GO" id="GO:0046872">
    <property type="term" value="F:metal ion binding"/>
    <property type="evidence" value="ECO:0007669"/>
    <property type="project" value="UniProtKB-KW"/>
</dbReference>
<dbReference type="STRING" id="1316194.A0A1Q5TG13"/>
<keyword evidence="7" id="KW-1185">Reference proteome</keyword>
<feature type="binding site" evidence="5">
    <location>
        <position position="61"/>
    </location>
    <ligand>
        <name>Fe cation</name>
        <dbReference type="ChEBI" id="CHEBI:24875"/>
        <note>catalytic</note>
    </ligand>
</feature>
<evidence type="ECO:0000313" key="7">
    <source>
        <dbReference type="Proteomes" id="UP000186955"/>
    </source>
</evidence>
<name>A0A1Q5TG13_9EURO</name>
<gene>
    <name evidence="6" type="ORF">PENSUB_8553</name>
</gene>
<keyword evidence="6" id="KW-0223">Dioxygenase</keyword>
<keyword evidence="3" id="KW-0560">Oxidoreductase</keyword>
<protein>
    <submittedName>
        <fullName evidence="6">Lignostilbene-alpha,beta-dioxygenase isozyme III</fullName>
    </submittedName>
</protein>
<reference evidence="6 7" key="1">
    <citation type="submission" date="2016-10" db="EMBL/GenBank/DDBJ databases">
        <title>Genome sequence of the ascomycete fungus Penicillium subrubescens.</title>
        <authorList>
            <person name="De Vries R.P."/>
            <person name="Peng M."/>
            <person name="Dilokpimol A."/>
            <person name="Hilden K."/>
            <person name="Makela M.R."/>
            <person name="Grigoriev I."/>
            <person name="Riley R."/>
            <person name="Granchi Z."/>
        </authorList>
    </citation>
    <scope>NUCLEOTIDE SEQUENCE [LARGE SCALE GENOMIC DNA]</scope>
    <source>
        <strain evidence="6 7">CBS 132785</strain>
    </source>
</reference>
<feature type="binding site" evidence="5">
    <location>
        <position position="257"/>
    </location>
    <ligand>
        <name>Fe cation</name>
        <dbReference type="ChEBI" id="CHEBI:24875"/>
        <note>catalytic</note>
    </ligand>
</feature>
<organism evidence="6 7">
    <name type="scientific">Penicillium subrubescens</name>
    <dbReference type="NCBI Taxonomy" id="1316194"/>
    <lineage>
        <taxon>Eukaryota</taxon>
        <taxon>Fungi</taxon>
        <taxon>Dikarya</taxon>
        <taxon>Ascomycota</taxon>
        <taxon>Pezizomycotina</taxon>
        <taxon>Eurotiomycetes</taxon>
        <taxon>Eurotiomycetidae</taxon>
        <taxon>Eurotiales</taxon>
        <taxon>Aspergillaceae</taxon>
        <taxon>Penicillium</taxon>
    </lineage>
</organism>
<dbReference type="AlphaFoldDB" id="A0A1Q5TG13"/>
<comment type="cofactor">
    <cofactor evidence="5">
        <name>Fe(2+)</name>
        <dbReference type="ChEBI" id="CHEBI:29033"/>
    </cofactor>
    <text evidence="5">Binds 1 Fe(2+) ion per subunit.</text>
</comment>
<comment type="caution">
    <text evidence="6">The sequence shown here is derived from an EMBL/GenBank/DDBJ whole genome shotgun (WGS) entry which is preliminary data.</text>
</comment>
<dbReference type="PANTHER" id="PTHR10543">
    <property type="entry name" value="BETA-CAROTENE DIOXYGENASE"/>
    <property type="match status" value="1"/>
</dbReference>
<evidence type="ECO:0000256" key="3">
    <source>
        <dbReference type="ARBA" id="ARBA00023002"/>
    </source>
</evidence>
<dbReference type="GO" id="GO:0016121">
    <property type="term" value="P:carotene catabolic process"/>
    <property type="evidence" value="ECO:0007669"/>
    <property type="project" value="TreeGrafter"/>
</dbReference>
<dbReference type="Proteomes" id="UP000186955">
    <property type="component" value="Unassembled WGS sequence"/>
</dbReference>
<comment type="similarity">
    <text evidence="1">Belongs to the carotenoid oxygenase family.</text>
</comment>
<accession>A0A1Q5TG13</accession>
<evidence type="ECO:0000256" key="1">
    <source>
        <dbReference type="ARBA" id="ARBA00006787"/>
    </source>
</evidence>
<dbReference type="GO" id="GO:0010436">
    <property type="term" value="F:carotenoid dioxygenase activity"/>
    <property type="evidence" value="ECO:0007669"/>
    <property type="project" value="TreeGrafter"/>
</dbReference>
<evidence type="ECO:0000313" key="6">
    <source>
        <dbReference type="EMBL" id="OKO99166.1"/>
    </source>
</evidence>
<dbReference type="PANTHER" id="PTHR10543:SF89">
    <property type="entry name" value="CAROTENOID 9,10(9',10')-CLEAVAGE DIOXYGENASE 1"/>
    <property type="match status" value="1"/>
</dbReference>
<dbReference type="Pfam" id="PF03055">
    <property type="entry name" value="RPE65"/>
    <property type="match status" value="2"/>
</dbReference>
<keyword evidence="4 5" id="KW-0408">Iron</keyword>
<evidence type="ECO:0000256" key="5">
    <source>
        <dbReference type="PIRSR" id="PIRSR604294-1"/>
    </source>
</evidence>